<dbReference type="EMBL" id="WUBL01000016">
    <property type="protein sequence ID" value="KAF2971065.1"/>
    <property type="molecule type" value="Genomic_DNA"/>
</dbReference>
<dbReference type="InterPro" id="IPR052058">
    <property type="entry name" value="Alcohol_O-acetyltransferase"/>
</dbReference>
<dbReference type="GO" id="GO:0008080">
    <property type="term" value="F:N-acetyltransferase activity"/>
    <property type="evidence" value="ECO:0007669"/>
    <property type="project" value="TreeGrafter"/>
</dbReference>
<evidence type="ECO:0000256" key="1">
    <source>
        <dbReference type="SAM" id="MobiDB-lite"/>
    </source>
</evidence>
<dbReference type="Pfam" id="PF04749">
    <property type="entry name" value="PLAC8"/>
    <property type="match status" value="1"/>
</dbReference>
<dbReference type="NCBIfam" id="TIGR01571">
    <property type="entry name" value="A_thal_Cys_rich"/>
    <property type="match status" value="1"/>
</dbReference>
<name>A0A7C8IWW4_9PEZI</name>
<evidence type="ECO:0000313" key="3">
    <source>
        <dbReference type="Proteomes" id="UP000481858"/>
    </source>
</evidence>
<dbReference type="PANTHER" id="PTHR28037:SF1">
    <property type="entry name" value="ALCOHOL O-ACETYLTRANSFERASE 1-RELATED"/>
    <property type="match status" value="1"/>
</dbReference>
<dbReference type="Proteomes" id="UP000481858">
    <property type="component" value="Unassembled WGS sequence"/>
</dbReference>
<evidence type="ECO:0000313" key="2">
    <source>
        <dbReference type="EMBL" id="KAF2971065.1"/>
    </source>
</evidence>
<keyword evidence="3" id="KW-1185">Reference proteome</keyword>
<dbReference type="SUPFAM" id="SSF52777">
    <property type="entry name" value="CoA-dependent acyltransferases"/>
    <property type="match status" value="1"/>
</dbReference>
<feature type="region of interest" description="Disordered" evidence="1">
    <location>
        <begin position="21"/>
        <end position="42"/>
    </location>
</feature>
<reference evidence="2 3" key="1">
    <citation type="submission" date="2019-12" db="EMBL/GenBank/DDBJ databases">
        <title>Draft genome sequence of the ascomycete Xylaria multiplex DSM 110363.</title>
        <authorList>
            <person name="Buettner E."/>
            <person name="Kellner H."/>
        </authorList>
    </citation>
    <scope>NUCLEOTIDE SEQUENCE [LARGE SCALE GENOMIC DNA]</scope>
    <source>
        <strain evidence="2 3">DSM 110363</strain>
    </source>
</reference>
<dbReference type="InParanoid" id="A0A7C8IWW4"/>
<comment type="caution">
    <text evidence="2">The sequence shown here is derived from an EMBL/GenBank/DDBJ whole genome shotgun (WGS) entry which is preliminary data.</text>
</comment>
<sequence length="688" mass="76867">MSQEKYGQEQGVYGQAPTQYGQQQPYAQPAPMAANHQPQGQLEKPADEWQNSVCSWGPCSSCLLAWCLPCILLGQTSERIRDPSMQSADLLNSDCFLHGAISCFTGCGWIYAMLKRTEIREQYGIKGSGCGDCCVSFWCSCCALIQQDNEVKIRQRTQPITQGYQVQPGMHMPPPQPAYHPQQVPVSYLRQQSLSLHDTIENALAAVILGQSMLGVGIAGEDTKEPAFVHLKTIDMRRMIEWKELIIPTATPNAQTKVKDQSKIKEEQEAEYYEDLLLRSLEKYHETLWEDLAGKPGWKIVVHHDPRRLGALRSRGPLSLEHKDEEDELSFDISFCFHHAYSDGKGGYIFHGDLQRALNNATQPPELQDHILHIPRPPVLPPPMDTLIPFTLSWTFILQTVWTEVLKPLLPMHLFRLEPSEADIPWTGAPINESNPRTHLRTLLDVGNESQLNGLLAQCRSHGASLTGLLHALIARSLARHVKDRPFRSHTPISLTRYVDANIAGSAFTPGKTIHCLVTTLSSVHDHDTIRQLQGDQDKRDTRPGGDAKVWAFAQDMTARLRAKTASLPRDDILALSGLVGDWHEFFRSKFGKARDTTWELSNLGSLSATDAGRTGSENVLREGHWFVDRAVFTQGTAVGSALCINVAGVAQRGIYVTISWQDDTVDIELVEELVRDVQAWVTELVEV</sequence>
<accession>A0A7C8IWW4</accession>
<gene>
    <name evidence="2" type="ORF">GQX73_g2497</name>
</gene>
<dbReference type="OrthoDB" id="2150604at2759"/>
<dbReference type="AlphaFoldDB" id="A0A7C8IWW4"/>
<dbReference type="InterPro" id="IPR006461">
    <property type="entry name" value="PLAC_motif_containing"/>
</dbReference>
<proteinExistence type="predicted"/>
<feature type="compositionally biased region" description="Low complexity" evidence="1">
    <location>
        <begin position="21"/>
        <end position="34"/>
    </location>
</feature>
<dbReference type="Pfam" id="PF07247">
    <property type="entry name" value="AATase"/>
    <property type="match status" value="1"/>
</dbReference>
<dbReference type="PANTHER" id="PTHR28037">
    <property type="entry name" value="ALCOHOL O-ACETYLTRANSFERASE 1-RELATED"/>
    <property type="match status" value="1"/>
</dbReference>
<dbReference type="InterPro" id="IPR010828">
    <property type="entry name" value="Atf2/Sli1-like"/>
</dbReference>
<organism evidence="2 3">
    <name type="scientific">Xylaria multiplex</name>
    <dbReference type="NCBI Taxonomy" id="323545"/>
    <lineage>
        <taxon>Eukaryota</taxon>
        <taxon>Fungi</taxon>
        <taxon>Dikarya</taxon>
        <taxon>Ascomycota</taxon>
        <taxon>Pezizomycotina</taxon>
        <taxon>Sordariomycetes</taxon>
        <taxon>Xylariomycetidae</taxon>
        <taxon>Xylariales</taxon>
        <taxon>Xylariaceae</taxon>
        <taxon>Xylaria</taxon>
    </lineage>
</organism>
<protein>
    <submittedName>
        <fullName evidence="2">Uncharacterized protein</fullName>
    </submittedName>
</protein>